<evidence type="ECO:0000256" key="1">
    <source>
        <dbReference type="SAM" id="MobiDB-lite"/>
    </source>
</evidence>
<dbReference type="InterPro" id="IPR036388">
    <property type="entry name" value="WH-like_DNA-bd_sf"/>
</dbReference>
<dbReference type="GO" id="GO:0003723">
    <property type="term" value="F:RNA binding"/>
    <property type="evidence" value="ECO:0007669"/>
    <property type="project" value="InterPro"/>
</dbReference>
<keyword evidence="4" id="KW-1185">Reference proteome</keyword>
<dbReference type="Pfam" id="PF03861">
    <property type="entry name" value="ANTAR"/>
    <property type="match status" value="1"/>
</dbReference>
<accession>A0A7I9WFP0</accession>
<comment type="caution">
    <text evidence="3">The sequence shown here is derived from an EMBL/GenBank/DDBJ whole genome shotgun (WGS) entry which is preliminary data.</text>
</comment>
<dbReference type="InterPro" id="IPR005561">
    <property type="entry name" value="ANTAR"/>
</dbReference>
<feature type="domain" description="ANTAR" evidence="2">
    <location>
        <begin position="86"/>
        <end position="147"/>
    </location>
</feature>
<dbReference type="InterPro" id="IPR011006">
    <property type="entry name" value="CheY-like_superfamily"/>
</dbReference>
<dbReference type="SUPFAM" id="SSF52172">
    <property type="entry name" value="CheY-like"/>
    <property type="match status" value="1"/>
</dbReference>
<proteinExistence type="predicted"/>
<reference evidence="3 4" key="1">
    <citation type="journal article" date="2019" name="Emerg. Microbes Infect.">
        <title>Comprehensive subspecies identification of 175 nontuberculous mycobacteria species based on 7547 genomic profiles.</title>
        <authorList>
            <person name="Matsumoto Y."/>
            <person name="Kinjo T."/>
            <person name="Motooka D."/>
            <person name="Nabeya D."/>
            <person name="Jung N."/>
            <person name="Uechi K."/>
            <person name="Horii T."/>
            <person name="Iida T."/>
            <person name="Fujita J."/>
            <person name="Nakamura S."/>
        </authorList>
    </citation>
    <scope>NUCLEOTIDE SEQUENCE [LARGE SCALE GENOMIC DNA]</scope>
    <source>
        <strain evidence="3 4">JCM 13392</strain>
    </source>
</reference>
<dbReference type="SMART" id="SM01012">
    <property type="entry name" value="ANTAR"/>
    <property type="match status" value="1"/>
</dbReference>
<sequence>MAEPSFVKRPGIRLLGPEMHTIGRPFVGRTIAAPATVMPVLSPFASATTTPRAGPLSPPSVGAQRGGQPRGGQSSVAVLAAHAAAALLASQHHRQLQTALSSRDRIGQAKGIIMERFKVDDLKAFDMLRQLSQESNVRLIDIAAEVIASRE</sequence>
<feature type="region of interest" description="Disordered" evidence="1">
    <location>
        <begin position="47"/>
        <end position="74"/>
    </location>
</feature>
<name>A0A7I9WFP0_9MYCO</name>
<dbReference type="PROSITE" id="PS50921">
    <property type="entry name" value="ANTAR"/>
    <property type="match status" value="1"/>
</dbReference>
<evidence type="ECO:0000313" key="4">
    <source>
        <dbReference type="Proteomes" id="UP000465241"/>
    </source>
</evidence>
<protein>
    <recommendedName>
        <fullName evidence="2">ANTAR domain-containing protein</fullName>
    </recommendedName>
</protein>
<dbReference type="Proteomes" id="UP000465241">
    <property type="component" value="Unassembled WGS sequence"/>
</dbReference>
<organism evidence="3 4">
    <name type="scientific">Mycolicibacterium murale</name>
    <dbReference type="NCBI Taxonomy" id="182220"/>
    <lineage>
        <taxon>Bacteria</taxon>
        <taxon>Bacillati</taxon>
        <taxon>Actinomycetota</taxon>
        <taxon>Actinomycetes</taxon>
        <taxon>Mycobacteriales</taxon>
        <taxon>Mycobacteriaceae</taxon>
        <taxon>Mycolicibacterium</taxon>
    </lineage>
</organism>
<dbReference type="Gene3D" id="1.10.10.10">
    <property type="entry name" value="Winged helix-like DNA-binding domain superfamily/Winged helix DNA-binding domain"/>
    <property type="match status" value="1"/>
</dbReference>
<dbReference type="AlphaFoldDB" id="A0A7I9WFP0"/>
<evidence type="ECO:0000259" key="2">
    <source>
        <dbReference type="PROSITE" id="PS50921"/>
    </source>
</evidence>
<gene>
    <name evidence="3" type="ORF">MMUR_06400</name>
</gene>
<evidence type="ECO:0000313" key="3">
    <source>
        <dbReference type="EMBL" id="GFG56504.1"/>
    </source>
</evidence>
<dbReference type="EMBL" id="BLKT01000003">
    <property type="protein sequence ID" value="GFG56504.1"/>
    <property type="molecule type" value="Genomic_DNA"/>
</dbReference>